<dbReference type="SUPFAM" id="SSF48452">
    <property type="entry name" value="TPR-like"/>
    <property type="match status" value="1"/>
</dbReference>
<sequence>LILFEESCKENDYPGDILLYWKGFLQKRLKKFSAAYGHFKKLESLFPQSSLMPTALFESSMLAYRQFKRYEQARDGFIRLINHFPGEPQSALAQFYLAELYENVFDSLNTAIDNYRLFLDAFPDHPLALKAFKRLTFLYFKTDRYEEAITLLGVNLNKHGSDSTVVVLIDSMANVLEKKFKKYEFAARSYILLASQLPTNEQTPYYLYRAARIYLKFLKDTARARNICNRLSKNFAESPYAEKCKLLLKQAIKK</sequence>
<dbReference type="InterPro" id="IPR019734">
    <property type="entry name" value="TPR_rpt"/>
</dbReference>
<comment type="caution">
    <text evidence="1">The sequence shown here is derived from an EMBL/GenBank/DDBJ whole genome shotgun (WGS) entry which is preliminary data.</text>
</comment>
<dbReference type="InterPro" id="IPR011990">
    <property type="entry name" value="TPR-like_helical_dom_sf"/>
</dbReference>
<dbReference type="Proteomes" id="UP000886111">
    <property type="component" value="Unassembled WGS sequence"/>
</dbReference>
<protein>
    <submittedName>
        <fullName evidence="1">Tetratricopeptide repeat protein</fullName>
    </submittedName>
</protein>
<name>A0A7V5H3W4_CALAY</name>
<proteinExistence type="predicted"/>
<dbReference type="EMBL" id="DRTD01000377">
    <property type="protein sequence ID" value="HHE55142.1"/>
    <property type="molecule type" value="Genomic_DNA"/>
</dbReference>
<dbReference type="Gene3D" id="1.25.40.10">
    <property type="entry name" value="Tetratricopeptide repeat domain"/>
    <property type="match status" value="2"/>
</dbReference>
<accession>A0A7V5H3W4</accession>
<dbReference type="AlphaFoldDB" id="A0A7V5H3W4"/>
<organism evidence="1">
    <name type="scientific">Caldithrix abyssi</name>
    <dbReference type="NCBI Taxonomy" id="187145"/>
    <lineage>
        <taxon>Bacteria</taxon>
        <taxon>Pseudomonadati</taxon>
        <taxon>Calditrichota</taxon>
        <taxon>Calditrichia</taxon>
        <taxon>Calditrichales</taxon>
        <taxon>Calditrichaceae</taxon>
        <taxon>Caldithrix</taxon>
    </lineage>
</organism>
<reference evidence="1" key="1">
    <citation type="journal article" date="2020" name="mSystems">
        <title>Genome- and Community-Level Interaction Insights into Carbon Utilization and Element Cycling Functions of Hydrothermarchaeota in Hydrothermal Sediment.</title>
        <authorList>
            <person name="Zhou Z."/>
            <person name="Liu Y."/>
            <person name="Xu W."/>
            <person name="Pan J."/>
            <person name="Luo Z.H."/>
            <person name="Li M."/>
        </authorList>
    </citation>
    <scope>NUCLEOTIDE SEQUENCE [LARGE SCALE GENOMIC DNA]</scope>
    <source>
        <strain evidence="1">HyVt-76</strain>
    </source>
</reference>
<feature type="non-terminal residue" evidence="1">
    <location>
        <position position="1"/>
    </location>
</feature>
<evidence type="ECO:0000313" key="1">
    <source>
        <dbReference type="EMBL" id="HHE55142.1"/>
    </source>
</evidence>
<dbReference type="Pfam" id="PF13174">
    <property type="entry name" value="TPR_6"/>
    <property type="match status" value="2"/>
</dbReference>
<gene>
    <name evidence="1" type="ORF">ENL21_05120</name>
</gene>